<organism evidence="1">
    <name type="scientific">Homo sapiens</name>
    <name type="common">Human</name>
    <dbReference type="NCBI Taxonomy" id="9606"/>
    <lineage>
        <taxon>Eukaryota</taxon>
        <taxon>Metazoa</taxon>
        <taxon>Chordata</taxon>
        <taxon>Craniata</taxon>
        <taxon>Vertebrata</taxon>
        <taxon>Euteleostomi</taxon>
        <taxon>Mammalia</taxon>
        <taxon>Eutheria</taxon>
        <taxon>Euarchontoglires</taxon>
        <taxon>Primates</taxon>
        <taxon>Haplorrhini</taxon>
        <taxon>Catarrhini</taxon>
        <taxon>Hominidae</taxon>
        <taxon>Homo</taxon>
    </lineage>
</organism>
<accession>L8EAV7</accession>
<protein>
    <submittedName>
        <fullName evidence="1">Alternative protein DEF8</fullName>
    </submittedName>
</protein>
<dbReference type="ChiTaRS" id="DEF8">
    <property type="organism name" value="human"/>
</dbReference>
<proteinExistence type="predicted"/>
<dbReference type="OrthoDB" id="1918044at2759"/>
<evidence type="ECO:0000313" key="1">
    <source>
        <dbReference type="EMBL" id="CCQ43956.1"/>
    </source>
</evidence>
<sequence length="81" mass="8551">MPLLGYWSPLTRKPKRRHLSQQKGHLAHWLIPGVGETAGSPLCPPASGRGWCPLPTVVALGKVLIVCSASVSPSGKWGQGS</sequence>
<reference evidence="1" key="1">
    <citation type="journal article" date="2013" name="PLoS ONE">
        <title>Direct detection of alternative open reading frames translation products in human significantly expands the proteome.</title>
        <authorList>
            <person name="Vanderperre B."/>
            <person name="Lucier J.-F."/>
            <person name="Motard J."/>
            <person name="Tremblay G."/>
            <person name="Vanderperre S."/>
            <person name="Wisztorski M."/>
            <person name="Salzet M."/>
            <person name="Boisvert F.-M."/>
            <person name="Roucou X."/>
        </authorList>
    </citation>
    <scope>NUCLEOTIDE SEQUENCE</scope>
</reference>
<gene>
    <name evidence="1" type="primary">DEF8</name>
</gene>
<dbReference type="EMBL" id="HF584459">
    <property type="protein sequence ID" value="CCQ43956.1"/>
    <property type="molecule type" value="Genomic_DNA"/>
</dbReference>
<name>L8EAV7_HUMAN</name>
<dbReference type="AlphaFoldDB" id="L8EAV7"/>